<dbReference type="SMART" id="SM00382">
    <property type="entry name" value="AAA"/>
    <property type="match status" value="1"/>
</dbReference>
<dbReference type="Pfam" id="PF05491">
    <property type="entry name" value="WHD_RuvB"/>
    <property type="match status" value="1"/>
</dbReference>
<evidence type="ECO:0000256" key="1">
    <source>
        <dbReference type="ARBA" id="ARBA00022490"/>
    </source>
</evidence>
<feature type="binding site" evidence="9">
    <location>
        <position position="101"/>
    </location>
    <ligand>
        <name>ATP</name>
        <dbReference type="ChEBI" id="CHEBI:30616"/>
    </ligand>
</feature>
<dbReference type="InterPro" id="IPR041445">
    <property type="entry name" value="AAA_lid_4"/>
</dbReference>
<feature type="binding site" evidence="9">
    <location>
        <position position="210"/>
    </location>
    <ligand>
        <name>ATP</name>
        <dbReference type="ChEBI" id="CHEBI:30616"/>
    </ligand>
</feature>
<dbReference type="Proteomes" id="UP001239462">
    <property type="component" value="Unassembled WGS sequence"/>
</dbReference>
<feature type="region of interest" description="Head domain (RuvB-H)" evidence="9">
    <location>
        <begin position="294"/>
        <end position="372"/>
    </location>
</feature>
<dbReference type="CDD" id="cd00009">
    <property type="entry name" value="AAA"/>
    <property type="match status" value="1"/>
</dbReference>
<dbReference type="Pfam" id="PF05496">
    <property type="entry name" value="RuvB_N"/>
    <property type="match status" value="1"/>
</dbReference>
<feature type="binding site" evidence="9">
    <location>
        <position position="105"/>
    </location>
    <ligand>
        <name>ATP</name>
        <dbReference type="ChEBI" id="CHEBI:30616"/>
    </ligand>
</feature>
<proteinExistence type="inferred from homology"/>
<accession>A0ABT7PFZ5</accession>
<evidence type="ECO:0000256" key="4">
    <source>
        <dbReference type="ARBA" id="ARBA00022801"/>
    </source>
</evidence>
<dbReference type="Gene3D" id="1.10.8.60">
    <property type="match status" value="1"/>
</dbReference>
<dbReference type="Gene3D" id="3.40.50.300">
    <property type="entry name" value="P-loop containing nucleotide triphosphate hydrolases"/>
    <property type="match status" value="1"/>
</dbReference>
<comment type="subunit">
    <text evidence="9">Homohexamer. Forms an RuvA(8)-RuvB(12)-Holliday junction (HJ) complex. HJ DNA is sandwiched between 2 RuvA tetramers; dsDNA enters through RuvA and exits via RuvB. An RuvB hexamer assembles on each DNA strand where it exits the tetramer. Each RuvB hexamer is contacted by two RuvA subunits (via domain III) on 2 adjacent RuvB subunits; this complex drives branch migration. In the full resolvosome a probable DNA-RuvA(4)-RuvB(12)-RuvC(2) complex forms which resolves the HJ.</text>
</comment>
<comment type="domain">
    <text evidence="9">Has 3 domains, the large (RuvB-L) and small ATPase (RuvB-S) domains and the C-terminal head (RuvB-H) domain. The head domain binds DNA, while the ATPase domains jointly bind ATP, ADP or are empty depending on the state of the subunit in the translocation cycle. During a single DNA translocation step the structure of each domain remains the same, but their relative positions change.</text>
</comment>
<keyword evidence="12" id="KW-0347">Helicase</keyword>
<evidence type="ECO:0000259" key="11">
    <source>
        <dbReference type="SMART" id="SM00382"/>
    </source>
</evidence>
<keyword evidence="1 9" id="KW-0963">Cytoplasm</keyword>
<dbReference type="GO" id="GO:0016787">
    <property type="term" value="F:hydrolase activity"/>
    <property type="evidence" value="ECO:0007669"/>
    <property type="project" value="UniProtKB-KW"/>
</dbReference>
<evidence type="ECO:0000256" key="6">
    <source>
        <dbReference type="ARBA" id="ARBA00023125"/>
    </source>
</evidence>
<dbReference type="InterPro" id="IPR008823">
    <property type="entry name" value="RuvB_wg_C"/>
</dbReference>
<name>A0ABT7PFZ5_9BACT</name>
<dbReference type="InterPro" id="IPR036388">
    <property type="entry name" value="WH-like_DNA-bd_sf"/>
</dbReference>
<keyword evidence="2 9" id="KW-0547">Nucleotide-binding</keyword>
<dbReference type="SUPFAM" id="SSF52540">
    <property type="entry name" value="P-loop containing nucleoside triphosphate hydrolases"/>
    <property type="match status" value="1"/>
</dbReference>
<feature type="binding site" evidence="9">
    <location>
        <position position="349"/>
    </location>
    <ligand>
        <name>DNA</name>
        <dbReference type="ChEBI" id="CHEBI:16991"/>
    </ligand>
</feature>
<feature type="binding site" evidence="9">
    <location>
        <position position="104"/>
    </location>
    <ligand>
        <name>ATP</name>
        <dbReference type="ChEBI" id="CHEBI:30616"/>
    </ligand>
</feature>
<organism evidence="12 13">
    <name type="scientific">Roseiconus lacunae</name>
    <dbReference type="NCBI Taxonomy" id="2605694"/>
    <lineage>
        <taxon>Bacteria</taxon>
        <taxon>Pseudomonadati</taxon>
        <taxon>Planctomycetota</taxon>
        <taxon>Planctomycetia</taxon>
        <taxon>Pirellulales</taxon>
        <taxon>Pirellulaceae</taxon>
        <taxon>Roseiconus</taxon>
    </lineage>
</organism>
<keyword evidence="8 9" id="KW-0234">DNA repair</keyword>
<dbReference type="RefSeq" id="WP_149498645.1">
    <property type="nucleotide sequence ID" value="NZ_JASZZN010000004.1"/>
</dbReference>
<evidence type="ECO:0000256" key="9">
    <source>
        <dbReference type="HAMAP-Rule" id="MF_00016"/>
    </source>
</evidence>
<dbReference type="SUPFAM" id="SSF46785">
    <property type="entry name" value="Winged helix' DNA-binding domain"/>
    <property type="match status" value="1"/>
</dbReference>
<feature type="binding site" evidence="9">
    <location>
        <position position="354"/>
    </location>
    <ligand>
        <name>DNA</name>
        <dbReference type="ChEBI" id="CHEBI:16991"/>
    </ligand>
</feature>
<feature type="binding site" evidence="9">
    <location>
        <position position="105"/>
    </location>
    <ligand>
        <name>Mg(2+)</name>
        <dbReference type="ChEBI" id="CHEBI:18420"/>
    </ligand>
</feature>
<feature type="binding site" evidence="9">
    <location>
        <begin position="167"/>
        <end position="169"/>
    </location>
    <ligand>
        <name>ATP</name>
        <dbReference type="ChEBI" id="CHEBI:30616"/>
    </ligand>
</feature>
<sequence length="372" mass="41031">MAREAVYQQSDPRDPGDQDATPEKLGGSSAKSMDTPDPPDTPDGSDGLNPSPDENDGKLRPTRLDEMVGQRDVIERLKIAIGAAMRRSEPLGHVLFDGPPGLGKTTFATVIPAEMGTTIQMANGAGLSAPKDLLPYLTNVSSHSVLFIDEIHRVPKAVEEYLYTAMEDYRIDIVLGEGVNARTLNFELQPFTLIGATTRAGMLSAPLRDRFQIREHLGWYSENQLTDLVLRNAKKLSIEVEQAAAAEIARRSRSTPRLANNRLHWVRDYAQVRAKGIVTIGVARDALDMIGIDRLGLDKQDRNYLETLIRVFAGGPSGLEAIAHTMNVSSDTLEDEVEPFLLRSELIVRTRRGRIATTKAFEHLKMQPPLNS</sequence>
<dbReference type="InterPro" id="IPR027417">
    <property type="entry name" value="P-loop_NTPase"/>
</dbReference>
<dbReference type="InterPro" id="IPR008824">
    <property type="entry name" value="RuvB-like_N"/>
</dbReference>
<comment type="caution">
    <text evidence="9">Lacks conserved residue(s) required for the propagation of feature annotation.</text>
</comment>
<feature type="binding site" evidence="9">
    <location>
        <position position="106"/>
    </location>
    <ligand>
        <name>ATP</name>
        <dbReference type="ChEBI" id="CHEBI:30616"/>
    </ligand>
</feature>
<protein>
    <recommendedName>
        <fullName evidence="9">Holliday junction branch migration complex subunit RuvB</fullName>
        <ecNumber evidence="9">3.6.4.-</ecNumber>
    </recommendedName>
</protein>
<gene>
    <name evidence="9 12" type="primary">ruvB</name>
    <name evidence="12" type="ORF">QTN89_07635</name>
</gene>
<dbReference type="Gene3D" id="1.10.10.10">
    <property type="entry name" value="Winged helix-like DNA-binding domain superfamily/Winged helix DNA-binding domain"/>
    <property type="match status" value="1"/>
</dbReference>
<comment type="similarity">
    <text evidence="9">Belongs to the RuvB family.</text>
</comment>
<keyword evidence="3 9" id="KW-0227">DNA damage</keyword>
<evidence type="ECO:0000256" key="7">
    <source>
        <dbReference type="ARBA" id="ARBA00023172"/>
    </source>
</evidence>
<evidence type="ECO:0000256" key="10">
    <source>
        <dbReference type="SAM" id="MobiDB-lite"/>
    </source>
</evidence>
<feature type="binding site" evidence="9">
    <location>
        <position position="60"/>
    </location>
    <ligand>
        <name>ATP</name>
        <dbReference type="ChEBI" id="CHEBI:30616"/>
    </ligand>
</feature>
<dbReference type="InterPro" id="IPR003593">
    <property type="entry name" value="AAA+_ATPase"/>
</dbReference>
<evidence type="ECO:0000256" key="3">
    <source>
        <dbReference type="ARBA" id="ARBA00022763"/>
    </source>
</evidence>
<evidence type="ECO:0000256" key="5">
    <source>
        <dbReference type="ARBA" id="ARBA00022840"/>
    </source>
</evidence>
<feature type="region of interest" description="Small ATPAse domain (RuvB-S)" evidence="9">
    <location>
        <begin position="221"/>
        <end position="291"/>
    </location>
</feature>
<keyword evidence="6 9" id="KW-0238">DNA-binding</keyword>
<keyword evidence="4 9" id="KW-0378">Hydrolase</keyword>
<dbReference type="GO" id="GO:0003678">
    <property type="term" value="F:DNA helicase activity"/>
    <property type="evidence" value="ECO:0007669"/>
    <property type="project" value="UniProtKB-EC"/>
</dbReference>
<feature type="region of interest" description="Disordered" evidence="10">
    <location>
        <begin position="1"/>
        <end position="67"/>
    </location>
</feature>
<dbReference type="HAMAP" id="MF_00016">
    <property type="entry name" value="DNA_HJ_migration_RuvB"/>
    <property type="match status" value="1"/>
</dbReference>
<keyword evidence="5 9" id="KW-0067">ATP-binding</keyword>
<dbReference type="NCBIfam" id="TIGR00635">
    <property type="entry name" value="ruvB"/>
    <property type="match status" value="1"/>
</dbReference>
<keyword evidence="7 9" id="KW-0233">DNA recombination</keyword>
<dbReference type="EMBL" id="JASZZN010000004">
    <property type="protein sequence ID" value="MDM4015293.1"/>
    <property type="molecule type" value="Genomic_DNA"/>
</dbReference>
<dbReference type="Pfam" id="PF17864">
    <property type="entry name" value="AAA_lid_4"/>
    <property type="match status" value="1"/>
</dbReference>
<evidence type="ECO:0000256" key="8">
    <source>
        <dbReference type="ARBA" id="ARBA00023204"/>
    </source>
</evidence>
<feature type="compositionally biased region" description="Basic and acidic residues" evidence="10">
    <location>
        <begin position="55"/>
        <end position="67"/>
    </location>
</feature>
<dbReference type="NCBIfam" id="NF000868">
    <property type="entry name" value="PRK00080.1"/>
    <property type="match status" value="1"/>
</dbReference>
<comment type="caution">
    <text evidence="12">The sequence shown here is derived from an EMBL/GenBank/DDBJ whole genome shotgun (WGS) entry which is preliminary data.</text>
</comment>
<comment type="catalytic activity">
    <reaction evidence="9">
        <text>ATP + H2O = ADP + phosphate + H(+)</text>
        <dbReference type="Rhea" id="RHEA:13065"/>
        <dbReference type="ChEBI" id="CHEBI:15377"/>
        <dbReference type="ChEBI" id="CHEBI:15378"/>
        <dbReference type="ChEBI" id="CHEBI:30616"/>
        <dbReference type="ChEBI" id="CHEBI:43474"/>
        <dbReference type="ChEBI" id="CHEBI:456216"/>
    </reaction>
</comment>
<keyword evidence="13" id="KW-1185">Reference proteome</keyword>
<dbReference type="InterPro" id="IPR004605">
    <property type="entry name" value="DNA_helicase_Holl-junc_RuvB"/>
</dbReference>
<feature type="domain" description="AAA+ ATPase" evidence="11">
    <location>
        <begin position="90"/>
        <end position="217"/>
    </location>
</feature>
<reference evidence="12 13" key="1">
    <citation type="submission" date="2023-06" db="EMBL/GenBank/DDBJ databases">
        <title>Roseiconus lacunae JC819 isolated from Gulf of Mannar region, Tamil Nadu.</title>
        <authorList>
            <person name="Pk S."/>
            <person name="Ch S."/>
            <person name="Ch V.R."/>
        </authorList>
    </citation>
    <scope>NUCLEOTIDE SEQUENCE [LARGE SCALE GENOMIC DNA]</scope>
    <source>
        <strain evidence="12 13">JC819</strain>
    </source>
</reference>
<dbReference type="InterPro" id="IPR036390">
    <property type="entry name" value="WH_DNA-bd_sf"/>
</dbReference>
<evidence type="ECO:0000313" key="12">
    <source>
        <dbReference type="EMBL" id="MDM4015293.1"/>
    </source>
</evidence>
<dbReference type="EC" id="3.6.4.-" evidence="9"/>
<dbReference type="PANTHER" id="PTHR42848:SF1">
    <property type="entry name" value="HOLLIDAY JUNCTION BRANCH MIGRATION COMPLEX SUBUNIT RUVB"/>
    <property type="match status" value="1"/>
</dbReference>
<comment type="function">
    <text evidence="9">The RuvA-RuvB-RuvC complex processes Holliday junction (HJ) DNA during genetic recombination and DNA repair, while the RuvA-RuvB complex plays an important role in the rescue of blocked DNA replication forks via replication fork reversal (RFR). RuvA specifically binds to HJ cruciform DNA, conferring on it an open structure. The RuvB hexamer acts as an ATP-dependent pump, pulling dsDNA into and through the RuvAB complex. RuvB forms 2 homohexamers on either side of HJ DNA bound by 1 or 2 RuvA tetramers; 4 subunits per hexamer contact DNA at a time. Coordinated motions by a converter formed by DNA-disengaged RuvB subunits stimulates ATP hydrolysis and nucleotide exchange. Immobilization of the converter enables RuvB to convert the ATP-contained energy into a lever motion, pulling 2 nucleotides of DNA out of the RuvA tetramer per ATP hydrolyzed, thus driving DNA branch migration. The RuvB motors rotate together with the DNA substrate, which together with the progressing nucleotide cycle form the mechanistic basis for DNA recombination by continuous HJ branch migration. Branch migration allows RuvC to scan DNA until it finds its consensus sequence, where it cleaves and resolves cruciform DNA.</text>
</comment>
<evidence type="ECO:0000256" key="2">
    <source>
        <dbReference type="ARBA" id="ARBA00022741"/>
    </source>
</evidence>
<dbReference type="PANTHER" id="PTHR42848">
    <property type="match status" value="1"/>
</dbReference>
<feature type="binding site" evidence="9">
    <location>
        <position position="351"/>
    </location>
    <ligand>
        <name>DNA</name>
        <dbReference type="ChEBI" id="CHEBI:16991"/>
    </ligand>
</feature>
<comment type="subcellular location">
    <subcellularLocation>
        <location evidence="9">Cytoplasm</location>
    </subcellularLocation>
</comment>
<evidence type="ECO:0000313" key="13">
    <source>
        <dbReference type="Proteomes" id="UP001239462"/>
    </source>
</evidence>
<feature type="binding site" evidence="9">
    <location>
        <position position="59"/>
    </location>
    <ligand>
        <name>ATP</name>
        <dbReference type="ChEBI" id="CHEBI:30616"/>
    </ligand>
</feature>
<feature type="binding site" evidence="9">
    <location>
        <position position="257"/>
    </location>
    <ligand>
        <name>ATP</name>
        <dbReference type="ChEBI" id="CHEBI:30616"/>
    </ligand>
</feature>
<feature type="binding site" evidence="9">
    <location>
        <position position="220"/>
    </location>
    <ligand>
        <name>ATP</name>
        <dbReference type="ChEBI" id="CHEBI:30616"/>
    </ligand>
</feature>